<feature type="binding site" evidence="7">
    <location>
        <position position="416"/>
    </location>
    <ligand>
        <name>deamido-NAD(+)</name>
        <dbReference type="ChEBI" id="CHEBI:58437"/>
        <note>ligand shared between two neighboring subunits</note>
    </ligand>
</feature>
<evidence type="ECO:0000313" key="12">
    <source>
        <dbReference type="EMBL" id="HGZ44358.1"/>
    </source>
</evidence>
<feature type="binding site" evidence="7">
    <location>
        <position position="174"/>
    </location>
    <ligand>
        <name>L-glutamine</name>
        <dbReference type="ChEBI" id="CHEBI:58359"/>
    </ligand>
</feature>
<dbReference type="GO" id="GO:0005524">
    <property type="term" value="F:ATP binding"/>
    <property type="evidence" value="ECO:0007669"/>
    <property type="project" value="UniProtKB-UniRule"/>
</dbReference>
<dbReference type="PANTHER" id="PTHR23090:SF9">
    <property type="entry name" value="GLUTAMINE-DEPENDENT NAD(+) SYNTHETASE"/>
    <property type="match status" value="1"/>
</dbReference>
<dbReference type="GO" id="GO:0008795">
    <property type="term" value="F:NAD+ synthase activity"/>
    <property type="evidence" value="ECO:0007669"/>
    <property type="project" value="UniProtKB-UniRule"/>
</dbReference>
<dbReference type="FunFam" id="3.40.50.620:FF:000106">
    <property type="entry name" value="Glutamine-dependent NAD(+) synthetase"/>
    <property type="match status" value="1"/>
</dbReference>
<dbReference type="NCBIfam" id="NF010588">
    <property type="entry name" value="PRK13981.1"/>
    <property type="match status" value="1"/>
</dbReference>
<dbReference type="AlphaFoldDB" id="A0A832I845"/>
<comment type="pathway">
    <text evidence="1 7 8">Cofactor biosynthesis; NAD(+) biosynthesis; NAD(+) from deamido-NAD(+) (L-Gln route): step 1/1.</text>
</comment>
<evidence type="ECO:0000259" key="11">
    <source>
        <dbReference type="PROSITE" id="PS50263"/>
    </source>
</evidence>
<keyword evidence="4 7" id="KW-0547">Nucleotide-binding</keyword>
<dbReference type="InterPro" id="IPR014729">
    <property type="entry name" value="Rossmann-like_a/b/a_fold"/>
</dbReference>
<sequence>MRLLRIALAQLNPTVGDLDGNFEKAAGAIARARDLGADVLALPEMMITGYPPEDLLLKPSFIERALERTRDLVPLSAGLTVIAGTVDRDGDLYNAAAVLHDGRWAGTYHKHFLPNYGVFDENRYFMVGRTNPVFVRDGTVLGVNVCEDIWYPGGPVEDQVLLGGAEVVINISASPYHAGKSEARRRMMCTRAADNVMVVCFCNLVGGQDEILFDGGSLIVDQHGRVIAEGRPFEEDLVVADVDLGKVFSARLHDPRLRKGRAQEPGEPLPRVALAGAPAEGGGAPLAARAPKPPLEPAPLPPERPLVAEIYDALVLGVRDYVRKNGFETVVLGLSGGVDSAVTAAIAVDALGPAHVVGVLMPSPYTSAASRADAEALARALGMRCFAIPITDVYRSYLRALEPAFEGRPADTTEENLQARIRGNYLMALSNKFGWLVLTTGNKSEMSVGYATLYGDMAGGFAVLKDVYKTTVYELARHRNARGAVIPENTLTRAPSAELKDGQTDQDVLPPYEVLDPILRHYVEDDRAAREIAGMGYDLETVRRVIRMVDAAEYKRRQSPPGVKITPRAFGKDRRLPITSRWRV</sequence>
<evidence type="ECO:0000256" key="7">
    <source>
        <dbReference type="HAMAP-Rule" id="MF_02090"/>
    </source>
</evidence>
<dbReference type="GO" id="GO:0004359">
    <property type="term" value="F:glutaminase activity"/>
    <property type="evidence" value="ECO:0007669"/>
    <property type="project" value="InterPro"/>
</dbReference>
<comment type="caution">
    <text evidence="12">The sequence shown here is derived from an EMBL/GenBank/DDBJ whole genome shotgun (WGS) entry which is preliminary data.</text>
</comment>
<dbReference type="CDD" id="cd00553">
    <property type="entry name" value="NAD_synthase"/>
    <property type="match status" value="1"/>
</dbReference>
<evidence type="ECO:0000256" key="6">
    <source>
        <dbReference type="ARBA" id="ARBA00023027"/>
    </source>
</evidence>
<feature type="binding site" evidence="7">
    <location>
        <begin position="333"/>
        <end position="340"/>
    </location>
    <ligand>
        <name>ATP</name>
        <dbReference type="ChEBI" id="CHEBI:30616"/>
    </ligand>
</feature>
<evidence type="ECO:0000256" key="3">
    <source>
        <dbReference type="ARBA" id="ARBA00022598"/>
    </source>
</evidence>
<protein>
    <recommendedName>
        <fullName evidence="7 8">Glutamine-dependent NAD(+) synthetase</fullName>
        <ecNumber evidence="7 8">6.3.5.1</ecNumber>
    </recommendedName>
    <alternativeName>
        <fullName evidence="7 8">NAD(+) synthase [glutamine-hydrolyzing]</fullName>
    </alternativeName>
</protein>
<feature type="active site" description="Proton acceptor; for glutaminase activity" evidence="7">
    <location>
        <position position="44"/>
    </location>
</feature>
<dbReference type="GO" id="GO:0003952">
    <property type="term" value="F:NAD+ synthase (glutamine-hydrolyzing) activity"/>
    <property type="evidence" value="ECO:0007669"/>
    <property type="project" value="UniProtKB-UniRule"/>
</dbReference>
<proteinExistence type="inferred from homology"/>
<organism evidence="12">
    <name type="scientific">Eiseniibacteriota bacterium</name>
    <dbReference type="NCBI Taxonomy" id="2212470"/>
    <lineage>
        <taxon>Bacteria</taxon>
        <taxon>Candidatus Eiseniibacteriota</taxon>
    </lineage>
</organism>
<feature type="region of interest" description="Disordered" evidence="10">
    <location>
        <begin position="280"/>
        <end position="299"/>
    </location>
</feature>
<evidence type="ECO:0000256" key="5">
    <source>
        <dbReference type="ARBA" id="ARBA00022840"/>
    </source>
</evidence>
<comment type="catalytic activity">
    <reaction evidence="7 8">
        <text>deamido-NAD(+) + L-glutamine + ATP + H2O = L-glutamate + AMP + diphosphate + NAD(+) + H(+)</text>
        <dbReference type="Rhea" id="RHEA:24384"/>
        <dbReference type="ChEBI" id="CHEBI:15377"/>
        <dbReference type="ChEBI" id="CHEBI:15378"/>
        <dbReference type="ChEBI" id="CHEBI:29985"/>
        <dbReference type="ChEBI" id="CHEBI:30616"/>
        <dbReference type="ChEBI" id="CHEBI:33019"/>
        <dbReference type="ChEBI" id="CHEBI:57540"/>
        <dbReference type="ChEBI" id="CHEBI:58359"/>
        <dbReference type="ChEBI" id="CHEBI:58437"/>
        <dbReference type="ChEBI" id="CHEBI:456215"/>
        <dbReference type="EC" id="6.3.5.1"/>
    </reaction>
</comment>
<accession>A0A832I845</accession>
<feature type="binding site" evidence="7">
    <location>
        <position position="180"/>
    </location>
    <ligand>
        <name>L-glutamine</name>
        <dbReference type="ChEBI" id="CHEBI:58359"/>
    </ligand>
</feature>
<feature type="active site" description="Nucleophile; for glutaminase activity" evidence="7">
    <location>
        <position position="146"/>
    </location>
</feature>
<feature type="active site" description="For glutaminase activity" evidence="7">
    <location>
        <position position="110"/>
    </location>
</feature>
<evidence type="ECO:0000256" key="2">
    <source>
        <dbReference type="ARBA" id="ARBA00007145"/>
    </source>
</evidence>
<dbReference type="InterPro" id="IPR003010">
    <property type="entry name" value="C-N_Hydrolase"/>
</dbReference>
<comment type="function">
    <text evidence="7">Catalyzes the ATP-dependent amidation of deamido-NAD to form NAD. Uses L-glutamine as a nitrogen source.</text>
</comment>
<dbReference type="UniPathway" id="UPA00253">
    <property type="reaction ID" value="UER00334"/>
</dbReference>
<comment type="caution">
    <text evidence="7">Lacks conserved residue(s) required for the propagation of feature annotation.</text>
</comment>
<dbReference type="Pfam" id="PF00795">
    <property type="entry name" value="CN_hydrolase"/>
    <property type="match status" value="1"/>
</dbReference>
<dbReference type="GO" id="GO:0009435">
    <property type="term" value="P:NAD+ biosynthetic process"/>
    <property type="evidence" value="ECO:0007669"/>
    <property type="project" value="UniProtKB-UniRule"/>
</dbReference>
<dbReference type="Gene3D" id="3.60.110.10">
    <property type="entry name" value="Carbon-nitrogen hydrolase"/>
    <property type="match status" value="1"/>
</dbReference>
<feature type="domain" description="CN hydrolase" evidence="11">
    <location>
        <begin position="4"/>
        <end position="244"/>
    </location>
</feature>
<comment type="similarity">
    <text evidence="9">Belongs to the NAD synthetase family.</text>
</comment>
<dbReference type="EMBL" id="DSQF01000026">
    <property type="protein sequence ID" value="HGZ44358.1"/>
    <property type="molecule type" value="Genomic_DNA"/>
</dbReference>
<keyword evidence="3 7" id="KW-0436">Ligase</keyword>
<feature type="binding site" evidence="7">
    <location>
        <position position="445"/>
    </location>
    <ligand>
        <name>deamido-NAD(+)</name>
        <dbReference type="ChEBI" id="CHEBI:58437"/>
        <note>ligand shared between two neighboring subunits</note>
    </ligand>
</feature>
<dbReference type="Gene3D" id="3.40.50.620">
    <property type="entry name" value="HUPs"/>
    <property type="match status" value="1"/>
</dbReference>
<name>A0A832I845_UNCEI</name>
<dbReference type="SUPFAM" id="SSF56317">
    <property type="entry name" value="Carbon-nitrogen hydrolase"/>
    <property type="match status" value="1"/>
</dbReference>
<dbReference type="InterPro" id="IPR003694">
    <property type="entry name" value="NAD_synthase"/>
</dbReference>
<keyword evidence="6 7" id="KW-0520">NAD</keyword>
<dbReference type="InterPro" id="IPR022310">
    <property type="entry name" value="NAD/GMP_synthase"/>
</dbReference>
<feature type="binding site" evidence="7">
    <location>
        <position position="440"/>
    </location>
    <ligand>
        <name>ATP</name>
        <dbReference type="ChEBI" id="CHEBI:30616"/>
    </ligand>
</feature>
<comment type="similarity">
    <text evidence="2 7 8">In the C-terminal section; belongs to the NAD synthetase family.</text>
</comment>
<dbReference type="Pfam" id="PF02540">
    <property type="entry name" value="NAD_synthase"/>
    <property type="match status" value="1"/>
</dbReference>
<dbReference type="PROSITE" id="PS50263">
    <property type="entry name" value="CN_HYDROLASE"/>
    <property type="match status" value="1"/>
</dbReference>
<dbReference type="InterPro" id="IPR036526">
    <property type="entry name" value="C-N_Hydrolase_sf"/>
</dbReference>
<dbReference type="InterPro" id="IPR014445">
    <property type="entry name" value="Gln-dep_NAD_synthase"/>
</dbReference>
<keyword evidence="5 7" id="KW-0067">ATP-binding</keyword>
<reference evidence="12" key="1">
    <citation type="journal article" date="2020" name="mSystems">
        <title>Genome- and Community-Level Interaction Insights into Carbon Utilization and Element Cycling Functions of Hydrothermarchaeota in Hydrothermal Sediment.</title>
        <authorList>
            <person name="Zhou Z."/>
            <person name="Liu Y."/>
            <person name="Xu W."/>
            <person name="Pan J."/>
            <person name="Luo Z.H."/>
            <person name="Li M."/>
        </authorList>
    </citation>
    <scope>NUCLEOTIDE SEQUENCE [LARGE SCALE GENOMIC DNA]</scope>
    <source>
        <strain evidence="12">SpSt-381</strain>
    </source>
</reference>
<evidence type="ECO:0000256" key="8">
    <source>
        <dbReference type="PIRNR" id="PIRNR006630"/>
    </source>
</evidence>
<evidence type="ECO:0000256" key="4">
    <source>
        <dbReference type="ARBA" id="ARBA00022741"/>
    </source>
</evidence>
<evidence type="ECO:0000256" key="9">
    <source>
        <dbReference type="RuleBase" id="RU003811"/>
    </source>
</evidence>
<dbReference type="PANTHER" id="PTHR23090">
    <property type="entry name" value="NH 3 /GLUTAMINE-DEPENDENT NAD + SYNTHETASE"/>
    <property type="match status" value="1"/>
</dbReference>
<evidence type="ECO:0000256" key="1">
    <source>
        <dbReference type="ARBA" id="ARBA00005188"/>
    </source>
</evidence>
<dbReference type="CDD" id="cd07570">
    <property type="entry name" value="GAT_Gln-NAD-synth"/>
    <property type="match status" value="1"/>
</dbReference>
<dbReference type="HAMAP" id="MF_02090">
    <property type="entry name" value="NadE_glutamine_dep"/>
    <property type="match status" value="1"/>
</dbReference>
<gene>
    <name evidence="7" type="primary">nadE</name>
    <name evidence="12" type="ORF">ENR23_13255</name>
</gene>
<evidence type="ECO:0000256" key="10">
    <source>
        <dbReference type="SAM" id="MobiDB-lite"/>
    </source>
</evidence>
<dbReference type="SUPFAM" id="SSF52402">
    <property type="entry name" value="Adenine nucleotide alpha hydrolases-like"/>
    <property type="match status" value="1"/>
</dbReference>
<feature type="binding site" evidence="7">
    <location>
        <position position="116"/>
    </location>
    <ligand>
        <name>L-glutamine</name>
        <dbReference type="ChEBI" id="CHEBI:58359"/>
    </ligand>
</feature>
<feature type="binding site" evidence="7">
    <location>
        <position position="555"/>
    </location>
    <ligand>
        <name>deamido-NAD(+)</name>
        <dbReference type="ChEBI" id="CHEBI:58437"/>
        <note>ligand shared between two neighboring subunits</note>
    </ligand>
</feature>
<dbReference type="EC" id="6.3.5.1" evidence="7 8"/>
<dbReference type="PIRSF" id="PIRSF006630">
    <property type="entry name" value="NADS_GAT"/>
    <property type="match status" value="1"/>
</dbReference>
<dbReference type="GO" id="GO:0005737">
    <property type="term" value="C:cytoplasm"/>
    <property type="evidence" value="ECO:0007669"/>
    <property type="project" value="InterPro"/>
</dbReference>
<dbReference type="NCBIfam" id="TIGR00552">
    <property type="entry name" value="nadE"/>
    <property type="match status" value="1"/>
</dbReference>